<evidence type="ECO:0000256" key="2">
    <source>
        <dbReference type="ARBA" id="ARBA00004370"/>
    </source>
</evidence>
<dbReference type="Pfam" id="PF00512">
    <property type="entry name" value="HisKA"/>
    <property type="match status" value="1"/>
</dbReference>
<dbReference type="Pfam" id="PF08447">
    <property type="entry name" value="PAS_3"/>
    <property type="match status" value="2"/>
</dbReference>
<dbReference type="InterPro" id="IPR006189">
    <property type="entry name" value="CHASE_dom"/>
</dbReference>
<dbReference type="CDD" id="cd00082">
    <property type="entry name" value="HisKA"/>
    <property type="match status" value="1"/>
</dbReference>
<keyword evidence="7" id="KW-0808">Transferase</keyword>
<feature type="domain" description="PAC" evidence="23">
    <location>
        <begin position="654"/>
        <end position="706"/>
    </location>
</feature>
<dbReference type="EC" id="2.7.13.3" evidence="4"/>
<comment type="catalytic activity">
    <reaction evidence="1">
        <text>ATP + protein L-histidine = ADP + protein N-phospho-L-histidine.</text>
        <dbReference type="EC" id="2.7.13.3"/>
    </reaction>
</comment>
<evidence type="ECO:0000259" key="22">
    <source>
        <dbReference type="PROSITE" id="PS50112"/>
    </source>
</evidence>
<dbReference type="InterPro" id="IPR003594">
    <property type="entry name" value="HATPase_dom"/>
</dbReference>
<dbReference type="InterPro" id="IPR003661">
    <property type="entry name" value="HisK_dim/P_dom"/>
</dbReference>
<feature type="domain" description="PAC" evidence="23">
    <location>
        <begin position="509"/>
        <end position="562"/>
    </location>
</feature>
<feature type="domain" description="Response regulatory" evidence="21">
    <location>
        <begin position="969"/>
        <end position="1086"/>
    </location>
</feature>
<dbReference type="RefSeq" id="WP_135587739.1">
    <property type="nucleotide sequence ID" value="NZ_RQGO01000019.1"/>
</dbReference>
<keyword evidence="6 17" id="KW-0597">Phosphoprotein</keyword>
<dbReference type="FunFam" id="3.30.565.10:FF:000010">
    <property type="entry name" value="Sensor histidine kinase RcsC"/>
    <property type="match status" value="1"/>
</dbReference>
<dbReference type="CDD" id="cd16922">
    <property type="entry name" value="HATPase_EvgS-ArcB-TorS-like"/>
    <property type="match status" value="1"/>
</dbReference>
<organism evidence="25 26">
    <name type="scientific">Leptospira congkakensis</name>
    <dbReference type="NCBI Taxonomy" id="2484932"/>
    <lineage>
        <taxon>Bacteria</taxon>
        <taxon>Pseudomonadati</taxon>
        <taxon>Spirochaetota</taxon>
        <taxon>Spirochaetia</taxon>
        <taxon>Leptospirales</taxon>
        <taxon>Leptospiraceae</taxon>
        <taxon>Leptospira</taxon>
    </lineage>
</organism>
<dbReference type="NCBIfam" id="TIGR00229">
    <property type="entry name" value="sensory_box"/>
    <property type="match status" value="3"/>
</dbReference>
<keyword evidence="11" id="KW-0067">ATP-binding</keyword>
<keyword evidence="26" id="KW-1185">Reference proteome</keyword>
<dbReference type="Gene3D" id="3.30.450.20">
    <property type="entry name" value="PAS domain"/>
    <property type="match status" value="3"/>
</dbReference>
<feature type="transmembrane region" description="Helical" evidence="19">
    <location>
        <begin position="251"/>
        <end position="277"/>
    </location>
</feature>
<dbReference type="SMART" id="SM00091">
    <property type="entry name" value="PAS"/>
    <property type="match status" value="3"/>
</dbReference>
<dbReference type="SUPFAM" id="SSF55785">
    <property type="entry name" value="PYP-like sensor domain (PAS domain)"/>
    <property type="match status" value="3"/>
</dbReference>
<dbReference type="InterPro" id="IPR000700">
    <property type="entry name" value="PAS-assoc_C"/>
</dbReference>
<feature type="domain" description="Histidine kinase" evidence="20">
    <location>
        <begin position="724"/>
        <end position="945"/>
    </location>
</feature>
<evidence type="ECO:0000256" key="11">
    <source>
        <dbReference type="ARBA" id="ARBA00022840"/>
    </source>
</evidence>
<comment type="caution">
    <text evidence="25">The sequence shown here is derived from an EMBL/GenBank/DDBJ whole genome shotgun (WGS) entry which is preliminary data.</text>
</comment>
<keyword evidence="5" id="KW-0963">Cytoplasm</keyword>
<dbReference type="PANTHER" id="PTHR45339:SF1">
    <property type="entry name" value="HYBRID SIGNAL TRANSDUCTION HISTIDINE KINASE J"/>
    <property type="match status" value="1"/>
</dbReference>
<evidence type="ECO:0000313" key="26">
    <source>
        <dbReference type="Proteomes" id="UP000298263"/>
    </source>
</evidence>
<keyword evidence="18" id="KW-0175">Coiled coil</keyword>
<evidence type="ECO:0000256" key="6">
    <source>
        <dbReference type="ARBA" id="ARBA00022553"/>
    </source>
</evidence>
<dbReference type="Gene3D" id="3.30.565.10">
    <property type="entry name" value="Histidine kinase-like ATPase, C-terminal domain"/>
    <property type="match status" value="1"/>
</dbReference>
<evidence type="ECO:0000256" key="9">
    <source>
        <dbReference type="ARBA" id="ARBA00022741"/>
    </source>
</evidence>
<keyword evidence="12 19" id="KW-1133">Transmembrane helix</keyword>
<evidence type="ECO:0000256" key="8">
    <source>
        <dbReference type="ARBA" id="ARBA00022692"/>
    </source>
</evidence>
<dbReference type="PRINTS" id="PR00344">
    <property type="entry name" value="BCTRLSENSOR"/>
</dbReference>
<dbReference type="CDD" id="cd00130">
    <property type="entry name" value="PAS"/>
    <property type="match status" value="3"/>
</dbReference>
<dbReference type="Gene3D" id="3.30.450.350">
    <property type="entry name" value="CHASE domain"/>
    <property type="match status" value="1"/>
</dbReference>
<evidence type="ECO:0000259" key="23">
    <source>
        <dbReference type="PROSITE" id="PS50113"/>
    </source>
</evidence>
<dbReference type="Gene3D" id="3.40.50.2300">
    <property type="match status" value="1"/>
</dbReference>
<dbReference type="InterPro" id="IPR013655">
    <property type="entry name" value="PAS_fold_3"/>
</dbReference>
<dbReference type="CDD" id="cd17546">
    <property type="entry name" value="REC_hyHK_CKI1_RcsC-like"/>
    <property type="match status" value="1"/>
</dbReference>
<evidence type="ECO:0000256" key="5">
    <source>
        <dbReference type="ARBA" id="ARBA00022490"/>
    </source>
</evidence>
<dbReference type="GO" id="GO:0005737">
    <property type="term" value="C:cytoplasm"/>
    <property type="evidence" value="ECO:0007669"/>
    <property type="project" value="UniProtKB-SubCell"/>
</dbReference>
<dbReference type="PROSITE" id="PS50110">
    <property type="entry name" value="RESPONSE_REGULATORY"/>
    <property type="match status" value="1"/>
</dbReference>
<dbReference type="Pfam" id="PF03924">
    <property type="entry name" value="CHASE"/>
    <property type="match status" value="1"/>
</dbReference>
<keyword evidence="13" id="KW-0902">Two-component regulatory system</keyword>
<evidence type="ECO:0000313" key="25">
    <source>
        <dbReference type="EMBL" id="TGL93975.1"/>
    </source>
</evidence>
<evidence type="ECO:0000256" key="7">
    <source>
        <dbReference type="ARBA" id="ARBA00022679"/>
    </source>
</evidence>
<feature type="coiled-coil region" evidence="18">
    <location>
        <begin position="550"/>
        <end position="580"/>
    </location>
</feature>
<dbReference type="PROSITE" id="PS50113">
    <property type="entry name" value="PAC"/>
    <property type="match status" value="2"/>
</dbReference>
<evidence type="ECO:0000256" key="1">
    <source>
        <dbReference type="ARBA" id="ARBA00000085"/>
    </source>
</evidence>
<dbReference type="EMBL" id="RQGP01000010">
    <property type="protein sequence ID" value="TGL93975.1"/>
    <property type="molecule type" value="Genomic_DNA"/>
</dbReference>
<dbReference type="InterPro" id="IPR004358">
    <property type="entry name" value="Sig_transdc_His_kin-like_C"/>
</dbReference>
<evidence type="ECO:0000259" key="24">
    <source>
        <dbReference type="PROSITE" id="PS50839"/>
    </source>
</evidence>
<proteinExistence type="predicted"/>
<dbReference type="InterPro" id="IPR042240">
    <property type="entry name" value="CHASE_sf"/>
</dbReference>
<dbReference type="InterPro" id="IPR035965">
    <property type="entry name" value="PAS-like_dom_sf"/>
</dbReference>
<dbReference type="GO" id="GO:0006355">
    <property type="term" value="P:regulation of DNA-templated transcription"/>
    <property type="evidence" value="ECO:0007669"/>
    <property type="project" value="InterPro"/>
</dbReference>
<feature type="domain" description="PAS" evidence="22">
    <location>
        <begin position="581"/>
        <end position="652"/>
    </location>
</feature>
<dbReference type="AlphaFoldDB" id="A0A4Z0ZZ87"/>
<dbReference type="Gene3D" id="1.10.287.130">
    <property type="match status" value="1"/>
</dbReference>
<dbReference type="InterPro" id="IPR000014">
    <property type="entry name" value="PAS"/>
</dbReference>
<dbReference type="GO" id="GO:0032991">
    <property type="term" value="C:protein-containing complex"/>
    <property type="evidence" value="ECO:0007669"/>
    <property type="project" value="UniProtKB-ARBA"/>
</dbReference>
<evidence type="ECO:0000256" key="12">
    <source>
        <dbReference type="ARBA" id="ARBA00022989"/>
    </source>
</evidence>
<feature type="transmembrane region" description="Helical" evidence="19">
    <location>
        <begin position="15"/>
        <end position="33"/>
    </location>
</feature>
<keyword evidence="8 19" id="KW-0812">Transmembrane</keyword>
<sequence length="1090" mass="125630">MKIKKSIKQLIPNRVSYVTYIGLLLLNVLAYFLSFQLGIRNLKNDINNHLNSMEKVIEDNLRENQLALKRMGNRWSQIGGTPENLWRYDAISYSKDLLGIVGVGYADSNTKIKWVEPIKTNSSAIGFQLNSDERRRIAINKAININNHVMTLPINLKQGGRGYLILYPVFKNGLNDGFVYLVGRYKDYFPNLLRDNNFFYQVYSGKELVYSTNFTNNQRYENLSATTETQIKNSIDWKIKITPTKKIYNDIIYLFTLWTLLITFLLSIIIIYILYLYNKSQYLSNQLNSQNVWKNAILNNTDLAVISTDKNGYLVSFNSAAQKMLGYTESELLGKENPMLWHDEQEVLNYSIQVFKELGVKIKPGFDVIVAKSKIGYTEKNIWTIISKAGIRKQAFVSIYPLINKKYEIEGYVEILEKLTDHLEFEELIATKEILINSMLENTFDGFWDWNLKIDYQYMSPKFWEMLGHNPSEKKHHPSEWQKVISPEGLKLTLENFEKHVKSKGTYLFSQEVLFKHKDGHDVWILSKGKVVDWDEDGSPIRAIGTNTDISEIKKKNEIIEKTQKELIERDRKILELKNKTEDWFRIITNSLPQLMWTCEPDGPCDYLSEQWINYTGIPEKEQLGFEWLKQIHPEDQPRVIEEWQKNVVNEKVFSIQFRIRRHDGIYNWFDTKAIPIKDSNQNIIRWLGSNTNVQELYTIQETLEKAKAEALQSSNAKAQFLANMSHEIRTPINGILGLSQLLKDTNLDNIQKEYLEHINQSGTMLLSLINDILDLSKIESGKIEIESIDFNLKDTIDFVLGTLTYSAENKGLQLKTEYESTDKLWLKGDPSRIKQVLLNFINNAIKFTEKGFVNIRTKVISQTVKSQRLRVEVIDTGIGIAEENIPKLFHKFTQSDSSTHRKFGGTGLGLSISKLLVHKMGGTIGLESKLGVGSTFWFELELPTGVEKLNIHNDNEIIIEKFPNSNYKILVAEDNIINQKVTIALLKKLGYESQVVANGFEVLSILNTIQCDLILMDCQMPEMDGFEATEKIRNLDSNLKNIPIIAMTANAMEGDRERCIAVGMNDYLTKPVSIKDLSLTLNKWLIKEN</sequence>
<evidence type="ECO:0000259" key="21">
    <source>
        <dbReference type="PROSITE" id="PS50110"/>
    </source>
</evidence>
<comment type="subunit">
    <text evidence="15">At low DSF concentrations, interacts with RpfF.</text>
</comment>
<dbReference type="PROSITE" id="PS50839">
    <property type="entry name" value="CHASE"/>
    <property type="match status" value="1"/>
</dbReference>
<evidence type="ECO:0000256" key="19">
    <source>
        <dbReference type="SAM" id="Phobius"/>
    </source>
</evidence>
<evidence type="ECO:0000259" key="20">
    <source>
        <dbReference type="PROSITE" id="PS50109"/>
    </source>
</evidence>
<dbReference type="Proteomes" id="UP000298263">
    <property type="component" value="Unassembled WGS sequence"/>
</dbReference>
<dbReference type="GO" id="GO:0000155">
    <property type="term" value="F:phosphorelay sensor kinase activity"/>
    <property type="evidence" value="ECO:0007669"/>
    <property type="project" value="InterPro"/>
</dbReference>
<evidence type="ECO:0000256" key="16">
    <source>
        <dbReference type="ARBA" id="ARBA00068150"/>
    </source>
</evidence>
<dbReference type="GO" id="GO:0016020">
    <property type="term" value="C:membrane"/>
    <property type="evidence" value="ECO:0007669"/>
    <property type="project" value="UniProtKB-SubCell"/>
</dbReference>
<dbReference type="SMART" id="SM00388">
    <property type="entry name" value="HisKA"/>
    <property type="match status" value="1"/>
</dbReference>
<accession>A0A4Z0ZZ87</accession>
<dbReference type="PANTHER" id="PTHR45339">
    <property type="entry name" value="HYBRID SIGNAL TRANSDUCTION HISTIDINE KINASE J"/>
    <property type="match status" value="1"/>
</dbReference>
<dbReference type="SUPFAM" id="SSF47384">
    <property type="entry name" value="Homodimeric domain of signal transducing histidine kinase"/>
    <property type="match status" value="1"/>
</dbReference>
<dbReference type="FunFam" id="1.10.287.130:FF:000002">
    <property type="entry name" value="Two-component osmosensing histidine kinase"/>
    <property type="match status" value="1"/>
</dbReference>
<feature type="modified residue" description="4-aspartylphosphate" evidence="17">
    <location>
        <position position="1018"/>
    </location>
</feature>
<evidence type="ECO:0000256" key="3">
    <source>
        <dbReference type="ARBA" id="ARBA00004496"/>
    </source>
</evidence>
<feature type="domain" description="PAS" evidence="22">
    <location>
        <begin position="297"/>
        <end position="335"/>
    </location>
</feature>
<evidence type="ECO:0000256" key="17">
    <source>
        <dbReference type="PROSITE-ProRule" id="PRU00169"/>
    </source>
</evidence>
<gene>
    <name evidence="25" type="ORF">EHQ69_05775</name>
</gene>
<dbReference type="InterPro" id="IPR001789">
    <property type="entry name" value="Sig_transdc_resp-reg_receiver"/>
</dbReference>
<dbReference type="SUPFAM" id="SSF55874">
    <property type="entry name" value="ATPase domain of HSP90 chaperone/DNA topoisomerase II/histidine kinase"/>
    <property type="match status" value="1"/>
</dbReference>
<dbReference type="GO" id="GO:0005524">
    <property type="term" value="F:ATP binding"/>
    <property type="evidence" value="ECO:0007669"/>
    <property type="project" value="UniProtKB-KW"/>
</dbReference>
<dbReference type="OrthoDB" id="6192248at2"/>
<dbReference type="SMART" id="SM00448">
    <property type="entry name" value="REC"/>
    <property type="match status" value="1"/>
</dbReference>
<dbReference type="FunFam" id="3.30.450.20:FF:000099">
    <property type="entry name" value="Sensory box sensor histidine kinase"/>
    <property type="match status" value="1"/>
</dbReference>
<dbReference type="InterPro" id="IPR036890">
    <property type="entry name" value="HATPase_C_sf"/>
</dbReference>
<dbReference type="SMART" id="SM00086">
    <property type="entry name" value="PAC"/>
    <property type="match status" value="3"/>
</dbReference>
<evidence type="ECO:0000256" key="15">
    <source>
        <dbReference type="ARBA" id="ARBA00064003"/>
    </source>
</evidence>
<dbReference type="SMART" id="SM01079">
    <property type="entry name" value="CHASE"/>
    <property type="match status" value="1"/>
</dbReference>
<reference evidence="25" key="1">
    <citation type="journal article" date="2019" name="PLoS Negl. Trop. Dis.">
        <title>Revisiting the worldwide diversity of Leptospira species in the environment.</title>
        <authorList>
            <person name="Vincent A.T."/>
            <person name="Schiettekatte O."/>
            <person name="Bourhy P."/>
            <person name="Veyrier F.J."/>
            <person name="Picardeau M."/>
        </authorList>
    </citation>
    <scope>NUCLEOTIDE SEQUENCE [LARGE SCALE GENOMIC DNA]</scope>
    <source>
        <strain evidence="25">201702422</strain>
    </source>
</reference>
<dbReference type="InterPro" id="IPR036097">
    <property type="entry name" value="HisK_dim/P_sf"/>
</dbReference>
<feature type="domain" description="CHASE" evidence="24">
    <location>
        <begin position="112"/>
        <end position="192"/>
    </location>
</feature>
<dbReference type="InterPro" id="IPR011006">
    <property type="entry name" value="CheY-like_superfamily"/>
</dbReference>
<dbReference type="InterPro" id="IPR001610">
    <property type="entry name" value="PAC"/>
</dbReference>
<dbReference type="PROSITE" id="PS50112">
    <property type="entry name" value="PAS"/>
    <property type="match status" value="2"/>
</dbReference>
<evidence type="ECO:0000256" key="18">
    <source>
        <dbReference type="SAM" id="Coils"/>
    </source>
</evidence>
<comment type="subcellular location">
    <subcellularLocation>
        <location evidence="3">Cytoplasm</location>
    </subcellularLocation>
    <subcellularLocation>
        <location evidence="2">Membrane</location>
    </subcellularLocation>
</comment>
<dbReference type="InterPro" id="IPR013767">
    <property type="entry name" value="PAS_fold"/>
</dbReference>
<keyword evidence="14 19" id="KW-0472">Membrane</keyword>
<dbReference type="Pfam" id="PF02518">
    <property type="entry name" value="HATPase_c"/>
    <property type="match status" value="1"/>
</dbReference>
<dbReference type="InterPro" id="IPR005467">
    <property type="entry name" value="His_kinase_dom"/>
</dbReference>
<dbReference type="SMART" id="SM00387">
    <property type="entry name" value="HATPase_c"/>
    <property type="match status" value="1"/>
</dbReference>
<dbReference type="SUPFAM" id="SSF52172">
    <property type="entry name" value="CheY-like"/>
    <property type="match status" value="1"/>
</dbReference>
<evidence type="ECO:0000256" key="13">
    <source>
        <dbReference type="ARBA" id="ARBA00023012"/>
    </source>
</evidence>
<dbReference type="Pfam" id="PF00072">
    <property type="entry name" value="Response_reg"/>
    <property type="match status" value="1"/>
</dbReference>
<name>A0A4Z0ZZ87_9LEPT</name>
<evidence type="ECO:0000256" key="4">
    <source>
        <dbReference type="ARBA" id="ARBA00012438"/>
    </source>
</evidence>
<evidence type="ECO:0000256" key="10">
    <source>
        <dbReference type="ARBA" id="ARBA00022777"/>
    </source>
</evidence>
<protein>
    <recommendedName>
        <fullName evidence="16">Sensory/regulatory protein RpfC</fullName>
        <ecNumber evidence="4">2.7.13.3</ecNumber>
    </recommendedName>
</protein>
<keyword evidence="9" id="KW-0547">Nucleotide-binding</keyword>
<dbReference type="Pfam" id="PF00989">
    <property type="entry name" value="PAS"/>
    <property type="match status" value="1"/>
</dbReference>
<keyword evidence="10" id="KW-0418">Kinase</keyword>
<evidence type="ECO:0000256" key="14">
    <source>
        <dbReference type="ARBA" id="ARBA00023136"/>
    </source>
</evidence>
<dbReference type="PROSITE" id="PS50109">
    <property type="entry name" value="HIS_KIN"/>
    <property type="match status" value="1"/>
</dbReference>